<evidence type="ECO:0000313" key="2">
    <source>
        <dbReference type="Proteomes" id="UP000232003"/>
    </source>
</evidence>
<dbReference type="EMBL" id="CP024785">
    <property type="protein sequence ID" value="AUB42231.1"/>
    <property type="molecule type" value="Genomic_DNA"/>
</dbReference>
<dbReference type="KEGG" id="nfl:COO91_08343"/>
<sequence>MAKWGLSQDCEIFNLLAAFFERDIRTIQRWQQKTPRYARWIFSEVNSKWEESGKTYRIFFDY</sequence>
<accession>A0A2K8T3I6</accession>
<keyword evidence="2" id="KW-1185">Reference proteome</keyword>
<protein>
    <submittedName>
        <fullName evidence="1">Uncharacterized protein</fullName>
    </submittedName>
</protein>
<name>A0A2K8T3I6_9NOSO</name>
<evidence type="ECO:0000313" key="1">
    <source>
        <dbReference type="EMBL" id="AUB42231.1"/>
    </source>
</evidence>
<reference evidence="1 2" key="1">
    <citation type="submission" date="2017-11" db="EMBL/GenBank/DDBJ databases">
        <title>Complete genome of a free-living desiccation-tolerant cyanobacterium and its photosynthetic adaptation to extreme terrestrial habitat.</title>
        <authorList>
            <person name="Shang J."/>
        </authorList>
    </citation>
    <scope>NUCLEOTIDE SEQUENCE [LARGE SCALE GENOMIC DNA]</scope>
    <source>
        <strain evidence="1 2">CCNUN1</strain>
    </source>
</reference>
<organism evidence="1 2">
    <name type="scientific">Nostoc flagelliforme CCNUN1</name>
    <dbReference type="NCBI Taxonomy" id="2038116"/>
    <lineage>
        <taxon>Bacteria</taxon>
        <taxon>Bacillati</taxon>
        <taxon>Cyanobacteriota</taxon>
        <taxon>Cyanophyceae</taxon>
        <taxon>Nostocales</taxon>
        <taxon>Nostocaceae</taxon>
        <taxon>Nostoc</taxon>
    </lineage>
</organism>
<proteinExistence type="predicted"/>
<dbReference type="Proteomes" id="UP000232003">
    <property type="component" value="Chromosome"/>
</dbReference>
<gene>
    <name evidence="1" type="ORF">COO91_08343</name>
</gene>
<dbReference type="AlphaFoldDB" id="A0A2K8T3I6"/>